<dbReference type="PANTHER" id="PTHR11177:SF317">
    <property type="entry name" value="CHITINASE 12-RELATED"/>
    <property type="match status" value="1"/>
</dbReference>
<keyword evidence="4 9" id="KW-0378">Hydrolase</keyword>
<dbReference type="Gene3D" id="3.10.50.10">
    <property type="match status" value="1"/>
</dbReference>
<name>A0A9P8LAH9_9PEZI</name>
<feature type="chain" id="PRO_5040264892" description="chitinase" evidence="10">
    <location>
        <begin position="24"/>
        <end position="441"/>
    </location>
</feature>
<keyword evidence="5" id="KW-0146">Chitin degradation</keyword>
<dbReference type="Pfam" id="PF00704">
    <property type="entry name" value="Glyco_hydro_18"/>
    <property type="match status" value="1"/>
</dbReference>
<dbReference type="SUPFAM" id="SSF51445">
    <property type="entry name" value="(Trans)glycosidases"/>
    <property type="match status" value="1"/>
</dbReference>
<evidence type="ECO:0000313" key="12">
    <source>
        <dbReference type="EMBL" id="KAH0558600.1"/>
    </source>
</evidence>
<dbReference type="CDD" id="cd06548">
    <property type="entry name" value="GH18_chitinase"/>
    <property type="match status" value="1"/>
</dbReference>
<evidence type="ECO:0000256" key="10">
    <source>
        <dbReference type="SAM" id="SignalP"/>
    </source>
</evidence>
<keyword evidence="10" id="KW-0732">Signal</keyword>
<accession>A0A9P8LAH9</accession>
<dbReference type="EMBL" id="JAGHQM010000796">
    <property type="protein sequence ID" value="KAH0558600.1"/>
    <property type="molecule type" value="Genomic_DNA"/>
</dbReference>
<dbReference type="EC" id="3.2.1.14" evidence="3"/>
<evidence type="ECO:0000256" key="7">
    <source>
        <dbReference type="ARBA" id="ARBA00023295"/>
    </source>
</evidence>
<dbReference type="GO" id="GO:0008843">
    <property type="term" value="F:endochitinase activity"/>
    <property type="evidence" value="ECO:0007669"/>
    <property type="project" value="UniProtKB-EC"/>
</dbReference>
<protein>
    <recommendedName>
        <fullName evidence="3">chitinase</fullName>
        <ecNumber evidence="3">3.2.1.14</ecNumber>
    </recommendedName>
</protein>
<sequence length="441" mass="47968">MQFHTILSVLFFFILDLFGGVSARPLTPRFLVDRLANVTDLSLGNPATGYRSSVYFANWGVYERNFHVQDLPANRITHINYAFANVNATTSEVFLSDPWADIQYIYPTDNQNEPGNNIYGSIKQLNLLKKRNRNLKVLLAIGGSTYSPNFAPACSTGAGRKNFAKTAVELVKNLGFDGLDIDWEFPSGPTEVNNFVLLLQAIRAELNAYARKYQAAKPLLTIATSAGPNTYKTSYDFSGLNAVVDFFSLMAYEYTGSWSSFTGHHANLDPSQIPNSAPLNTANALTYYTTTGQIPANKILLGMPLFGKGFDNTPGMGLPFSGVGNGSWDAGIWDYKDLPRPGAVESVDHSAAAAWCQGEDLVVSYDNGETAELKARFISGRALGGGMWWEASGDKKGEDSLITKVTDIIGGTTLKALDQSANTVTYPGSVYDNVRNGFPGE</sequence>
<dbReference type="GO" id="GO:0006032">
    <property type="term" value="P:chitin catabolic process"/>
    <property type="evidence" value="ECO:0007669"/>
    <property type="project" value="UniProtKB-KW"/>
</dbReference>
<dbReference type="GO" id="GO:0000272">
    <property type="term" value="P:polysaccharide catabolic process"/>
    <property type="evidence" value="ECO:0007669"/>
    <property type="project" value="UniProtKB-KW"/>
</dbReference>
<dbReference type="GO" id="GO:0008061">
    <property type="term" value="F:chitin binding"/>
    <property type="evidence" value="ECO:0007669"/>
    <property type="project" value="InterPro"/>
</dbReference>
<feature type="domain" description="GH18" evidence="11">
    <location>
        <begin position="50"/>
        <end position="412"/>
    </location>
</feature>
<keyword evidence="8" id="KW-0624">Polysaccharide degradation</keyword>
<evidence type="ECO:0000313" key="13">
    <source>
        <dbReference type="Proteomes" id="UP000750711"/>
    </source>
</evidence>
<dbReference type="InterPro" id="IPR017853">
    <property type="entry name" value="GH"/>
</dbReference>
<comment type="catalytic activity">
    <reaction evidence="1">
        <text>Random endo-hydrolysis of N-acetyl-beta-D-glucosaminide (1-&gt;4)-beta-linkages in chitin and chitodextrins.</text>
        <dbReference type="EC" id="3.2.1.14"/>
    </reaction>
</comment>
<reference evidence="12" key="1">
    <citation type="submission" date="2021-03" db="EMBL/GenBank/DDBJ databases">
        <title>Comparative genomics and phylogenomic investigation of the class Geoglossomycetes provide insights into ecological specialization and systematics.</title>
        <authorList>
            <person name="Melie T."/>
            <person name="Pirro S."/>
            <person name="Miller A.N."/>
            <person name="Quandt A."/>
        </authorList>
    </citation>
    <scope>NUCLEOTIDE SEQUENCE</scope>
    <source>
        <strain evidence="12">CAQ_001_2017</strain>
    </source>
</reference>
<dbReference type="Proteomes" id="UP000750711">
    <property type="component" value="Unassembled WGS sequence"/>
</dbReference>
<organism evidence="12 13">
    <name type="scientific">Trichoglossum hirsutum</name>
    <dbReference type="NCBI Taxonomy" id="265104"/>
    <lineage>
        <taxon>Eukaryota</taxon>
        <taxon>Fungi</taxon>
        <taxon>Dikarya</taxon>
        <taxon>Ascomycota</taxon>
        <taxon>Pezizomycotina</taxon>
        <taxon>Geoglossomycetes</taxon>
        <taxon>Geoglossales</taxon>
        <taxon>Geoglossaceae</taxon>
        <taxon>Trichoglossum</taxon>
    </lineage>
</organism>
<evidence type="ECO:0000256" key="4">
    <source>
        <dbReference type="ARBA" id="ARBA00022801"/>
    </source>
</evidence>
<dbReference type="GO" id="GO:0005576">
    <property type="term" value="C:extracellular region"/>
    <property type="evidence" value="ECO:0007669"/>
    <property type="project" value="TreeGrafter"/>
</dbReference>
<comment type="similarity">
    <text evidence="2">Belongs to the glycosyl hydrolase 18 family. Chitinase class V subfamily.</text>
</comment>
<evidence type="ECO:0000256" key="3">
    <source>
        <dbReference type="ARBA" id="ARBA00012729"/>
    </source>
</evidence>
<comment type="caution">
    <text evidence="12">The sequence shown here is derived from an EMBL/GenBank/DDBJ whole genome shotgun (WGS) entry which is preliminary data.</text>
</comment>
<evidence type="ECO:0000256" key="2">
    <source>
        <dbReference type="ARBA" id="ARBA00008682"/>
    </source>
</evidence>
<dbReference type="PANTHER" id="PTHR11177">
    <property type="entry name" value="CHITINASE"/>
    <property type="match status" value="1"/>
</dbReference>
<dbReference type="SMART" id="SM00636">
    <property type="entry name" value="Glyco_18"/>
    <property type="match status" value="1"/>
</dbReference>
<dbReference type="PROSITE" id="PS51910">
    <property type="entry name" value="GH18_2"/>
    <property type="match status" value="1"/>
</dbReference>
<dbReference type="InterPro" id="IPR050314">
    <property type="entry name" value="Glycosyl_Hydrlase_18"/>
</dbReference>
<proteinExistence type="inferred from homology"/>
<evidence type="ECO:0000259" key="11">
    <source>
        <dbReference type="PROSITE" id="PS51910"/>
    </source>
</evidence>
<dbReference type="PROSITE" id="PS01095">
    <property type="entry name" value="GH18_1"/>
    <property type="match status" value="1"/>
</dbReference>
<evidence type="ECO:0000256" key="5">
    <source>
        <dbReference type="ARBA" id="ARBA00023024"/>
    </source>
</evidence>
<dbReference type="InterPro" id="IPR029070">
    <property type="entry name" value="Chitinase_insertion_sf"/>
</dbReference>
<dbReference type="AlphaFoldDB" id="A0A9P8LAH9"/>
<dbReference type="InterPro" id="IPR011583">
    <property type="entry name" value="Chitinase_II/V-like_cat"/>
</dbReference>
<dbReference type="SUPFAM" id="SSF54556">
    <property type="entry name" value="Chitinase insertion domain"/>
    <property type="match status" value="1"/>
</dbReference>
<feature type="signal peptide" evidence="10">
    <location>
        <begin position="1"/>
        <end position="23"/>
    </location>
</feature>
<evidence type="ECO:0000256" key="9">
    <source>
        <dbReference type="RuleBase" id="RU000489"/>
    </source>
</evidence>
<keyword evidence="6" id="KW-0119">Carbohydrate metabolism</keyword>
<keyword evidence="7 9" id="KW-0326">Glycosidase</keyword>
<dbReference type="InterPro" id="IPR001579">
    <property type="entry name" value="Glyco_hydro_18_chit_AS"/>
</dbReference>
<evidence type="ECO:0000256" key="8">
    <source>
        <dbReference type="ARBA" id="ARBA00023326"/>
    </source>
</evidence>
<evidence type="ECO:0000256" key="1">
    <source>
        <dbReference type="ARBA" id="ARBA00000822"/>
    </source>
</evidence>
<dbReference type="Gene3D" id="3.20.20.80">
    <property type="entry name" value="Glycosidases"/>
    <property type="match status" value="1"/>
</dbReference>
<dbReference type="InterPro" id="IPR001223">
    <property type="entry name" value="Glyco_hydro18_cat"/>
</dbReference>
<evidence type="ECO:0000256" key="6">
    <source>
        <dbReference type="ARBA" id="ARBA00023277"/>
    </source>
</evidence>
<gene>
    <name evidence="12" type="ORF">GP486_004746</name>
</gene>
<keyword evidence="13" id="KW-1185">Reference proteome</keyword>